<dbReference type="PROSITE" id="PS50262">
    <property type="entry name" value="G_PROTEIN_RECEP_F1_2"/>
    <property type="match status" value="1"/>
</dbReference>
<dbReference type="AlphaFoldDB" id="A0AAD9NQ16"/>
<keyword evidence="3 10" id="KW-0812">Transmembrane</keyword>
<feature type="transmembrane region" description="Helical" evidence="10">
    <location>
        <begin position="55"/>
        <end position="83"/>
    </location>
</feature>
<dbReference type="GO" id="GO:0004930">
    <property type="term" value="F:G protein-coupled receptor activity"/>
    <property type="evidence" value="ECO:0007669"/>
    <property type="project" value="UniProtKB-KW"/>
</dbReference>
<evidence type="ECO:0000256" key="3">
    <source>
        <dbReference type="ARBA" id="ARBA00022692"/>
    </source>
</evidence>
<reference evidence="12" key="1">
    <citation type="journal article" date="2023" name="Mol. Biol. Evol.">
        <title>Third-Generation Sequencing Reveals the Adaptive Role of the Epigenome in Three Deep-Sea Polychaetes.</title>
        <authorList>
            <person name="Perez M."/>
            <person name="Aroh O."/>
            <person name="Sun Y."/>
            <person name="Lan Y."/>
            <person name="Juniper S.K."/>
            <person name="Young C.R."/>
            <person name="Angers B."/>
            <person name="Qian P.Y."/>
        </authorList>
    </citation>
    <scope>NUCLEOTIDE SEQUENCE</scope>
    <source>
        <strain evidence="12">R07B-5</strain>
    </source>
</reference>
<name>A0AAD9NQ16_RIDPI</name>
<keyword evidence="13" id="KW-1185">Reference proteome</keyword>
<keyword evidence="2" id="KW-1003">Cell membrane</keyword>
<evidence type="ECO:0000256" key="7">
    <source>
        <dbReference type="ARBA" id="ARBA00023170"/>
    </source>
</evidence>
<evidence type="ECO:0000256" key="2">
    <source>
        <dbReference type="ARBA" id="ARBA00022475"/>
    </source>
</evidence>
<proteinExistence type="predicted"/>
<feature type="transmembrane region" description="Helical" evidence="10">
    <location>
        <begin position="26"/>
        <end position="49"/>
    </location>
</feature>
<evidence type="ECO:0000259" key="11">
    <source>
        <dbReference type="PROSITE" id="PS50262"/>
    </source>
</evidence>
<feature type="transmembrane region" description="Helical" evidence="10">
    <location>
        <begin position="104"/>
        <end position="126"/>
    </location>
</feature>
<feature type="transmembrane region" description="Helical" evidence="10">
    <location>
        <begin position="226"/>
        <end position="253"/>
    </location>
</feature>
<keyword evidence="6 10" id="KW-0472">Membrane</keyword>
<dbReference type="PRINTS" id="PR00237">
    <property type="entry name" value="GPCRRHODOPSN"/>
</dbReference>
<comment type="subcellular location">
    <subcellularLocation>
        <location evidence="1">Cell membrane</location>
        <topology evidence="1">Multi-pass membrane protein</topology>
    </subcellularLocation>
</comment>
<keyword evidence="9" id="KW-0807">Transducer</keyword>
<dbReference type="Proteomes" id="UP001209878">
    <property type="component" value="Unassembled WGS sequence"/>
</dbReference>
<sequence length="287" mass="32620">MAVLANSVILVSFARCRLLRKRSSNILLMFLAAGDLLHVVVSLPISIIIPLGYPHSFYACLFLACTSTLPMQLVVSTSFIVALERFAAVRWPYRHAQYCSRSTVAKVVVMLWILGASFIYLPMFGWNMGWINNGKCSYHRLIDKQFRIYAIFFPSMLLPLLAMTAMYAYIVFVAIKTSRTVQPAPDAVTDDNRRTAVVATKKFGVILVAYVVFLLPVDMMNCAHLWLGYICVACTRIATWGFLCHGFVCPIIYTYQNKLLRTVVWLTLRWHRINEHELWLEFGSGGV</sequence>
<dbReference type="PANTHER" id="PTHR24246">
    <property type="entry name" value="OLFACTORY RECEPTOR AND ADENOSINE RECEPTOR"/>
    <property type="match status" value="1"/>
</dbReference>
<dbReference type="PANTHER" id="PTHR24246:SF27">
    <property type="entry name" value="ADENOSINE RECEPTOR, ISOFORM A"/>
    <property type="match status" value="1"/>
</dbReference>
<keyword evidence="5" id="KW-0297">G-protein coupled receptor</keyword>
<evidence type="ECO:0000256" key="5">
    <source>
        <dbReference type="ARBA" id="ARBA00023040"/>
    </source>
</evidence>
<evidence type="ECO:0000256" key="8">
    <source>
        <dbReference type="ARBA" id="ARBA00023180"/>
    </source>
</evidence>
<dbReference type="SUPFAM" id="SSF81321">
    <property type="entry name" value="Family A G protein-coupled receptor-like"/>
    <property type="match status" value="1"/>
</dbReference>
<protein>
    <recommendedName>
        <fullName evidence="11">G-protein coupled receptors family 1 profile domain-containing protein</fullName>
    </recommendedName>
</protein>
<evidence type="ECO:0000313" key="13">
    <source>
        <dbReference type="Proteomes" id="UP001209878"/>
    </source>
</evidence>
<gene>
    <name evidence="12" type="ORF">NP493_657g01060</name>
</gene>
<feature type="transmembrane region" description="Helical" evidence="10">
    <location>
        <begin position="203"/>
        <end position="220"/>
    </location>
</feature>
<keyword evidence="7" id="KW-0675">Receptor</keyword>
<dbReference type="Pfam" id="PF00001">
    <property type="entry name" value="7tm_1"/>
    <property type="match status" value="1"/>
</dbReference>
<evidence type="ECO:0000256" key="9">
    <source>
        <dbReference type="ARBA" id="ARBA00023224"/>
    </source>
</evidence>
<comment type="caution">
    <text evidence="12">The sequence shown here is derived from an EMBL/GenBank/DDBJ whole genome shotgun (WGS) entry which is preliminary data.</text>
</comment>
<dbReference type="GO" id="GO:0005886">
    <property type="term" value="C:plasma membrane"/>
    <property type="evidence" value="ECO:0007669"/>
    <property type="project" value="UniProtKB-SubCell"/>
</dbReference>
<evidence type="ECO:0000256" key="10">
    <source>
        <dbReference type="SAM" id="Phobius"/>
    </source>
</evidence>
<dbReference type="EMBL" id="JAODUO010000658">
    <property type="protein sequence ID" value="KAK2176543.1"/>
    <property type="molecule type" value="Genomic_DNA"/>
</dbReference>
<dbReference type="InterPro" id="IPR000276">
    <property type="entry name" value="GPCR_Rhodpsn"/>
</dbReference>
<dbReference type="InterPro" id="IPR017452">
    <property type="entry name" value="GPCR_Rhodpsn_7TM"/>
</dbReference>
<keyword evidence="8" id="KW-0325">Glycoprotein</keyword>
<evidence type="ECO:0000256" key="4">
    <source>
        <dbReference type="ARBA" id="ARBA00022989"/>
    </source>
</evidence>
<evidence type="ECO:0000256" key="1">
    <source>
        <dbReference type="ARBA" id="ARBA00004651"/>
    </source>
</evidence>
<evidence type="ECO:0000313" key="12">
    <source>
        <dbReference type="EMBL" id="KAK2176543.1"/>
    </source>
</evidence>
<feature type="domain" description="G-protein coupled receptors family 1 profile" evidence="11">
    <location>
        <begin position="5"/>
        <end position="253"/>
    </location>
</feature>
<dbReference type="Gene3D" id="1.20.1070.10">
    <property type="entry name" value="Rhodopsin 7-helix transmembrane proteins"/>
    <property type="match status" value="1"/>
</dbReference>
<keyword evidence="4 10" id="KW-1133">Transmembrane helix</keyword>
<feature type="transmembrane region" description="Helical" evidence="10">
    <location>
        <begin position="146"/>
        <end position="172"/>
    </location>
</feature>
<evidence type="ECO:0000256" key="6">
    <source>
        <dbReference type="ARBA" id="ARBA00023136"/>
    </source>
</evidence>
<organism evidence="12 13">
    <name type="scientific">Ridgeia piscesae</name>
    <name type="common">Tubeworm</name>
    <dbReference type="NCBI Taxonomy" id="27915"/>
    <lineage>
        <taxon>Eukaryota</taxon>
        <taxon>Metazoa</taxon>
        <taxon>Spiralia</taxon>
        <taxon>Lophotrochozoa</taxon>
        <taxon>Annelida</taxon>
        <taxon>Polychaeta</taxon>
        <taxon>Sedentaria</taxon>
        <taxon>Canalipalpata</taxon>
        <taxon>Sabellida</taxon>
        <taxon>Siboglinidae</taxon>
        <taxon>Ridgeia</taxon>
    </lineage>
</organism>
<accession>A0AAD9NQ16</accession>